<reference evidence="8 9" key="1">
    <citation type="submission" date="2017-06" db="EMBL/GenBank/DDBJ databases">
        <authorList>
            <person name="Kim H.J."/>
            <person name="Triplett B.A."/>
        </authorList>
    </citation>
    <scope>NUCLEOTIDE SEQUENCE [LARGE SCALE GENOMIC DNA]</scope>
    <source>
        <strain evidence="8 9">CGMCC 4.1858</strain>
    </source>
</reference>
<dbReference type="CDD" id="cd06173">
    <property type="entry name" value="MFS_MefA_like"/>
    <property type="match status" value="1"/>
</dbReference>
<dbReference type="GO" id="GO:0022857">
    <property type="term" value="F:transmembrane transporter activity"/>
    <property type="evidence" value="ECO:0007669"/>
    <property type="project" value="InterPro"/>
</dbReference>
<evidence type="ECO:0000313" key="9">
    <source>
        <dbReference type="Proteomes" id="UP000198280"/>
    </source>
</evidence>
<dbReference type="GO" id="GO:0005886">
    <property type="term" value="C:plasma membrane"/>
    <property type="evidence" value="ECO:0007669"/>
    <property type="project" value="UniProtKB-SubCell"/>
</dbReference>
<protein>
    <submittedName>
        <fullName evidence="8">Predicted arabinose efflux permease, MFS family</fullName>
    </submittedName>
</protein>
<keyword evidence="2" id="KW-1003">Cell membrane</keyword>
<feature type="transmembrane region" description="Helical" evidence="7">
    <location>
        <begin position="229"/>
        <end position="250"/>
    </location>
</feature>
<feature type="transmembrane region" description="Helical" evidence="7">
    <location>
        <begin position="49"/>
        <end position="70"/>
    </location>
</feature>
<comment type="subcellular location">
    <subcellularLocation>
        <location evidence="1">Cell membrane</location>
        <topology evidence="1">Multi-pass membrane protein</topology>
    </subcellularLocation>
</comment>
<evidence type="ECO:0000313" key="8">
    <source>
        <dbReference type="EMBL" id="SNR82851.1"/>
    </source>
</evidence>
<evidence type="ECO:0000256" key="2">
    <source>
        <dbReference type="ARBA" id="ARBA00022475"/>
    </source>
</evidence>
<feature type="transmembrane region" description="Helical" evidence="7">
    <location>
        <begin position="162"/>
        <end position="185"/>
    </location>
</feature>
<accession>A0A238ZIH4</accession>
<dbReference type="AlphaFoldDB" id="A0A238ZIH4"/>
<evidence type="ECO:0000256" key="1">
    <source>
        <dbReference type="ARBA" id="ARBA00004651"/>
    </source>
</evidence>
<gene>
    <name evidence="8" type="ORF">SAMN05216252_101293</name>
</gene>
<evidence type="ECO:0000256" key="4">
    <source>
        <dbReference type="ARBA" id="ARBA00022989"/>
    </source>
</evidence>
<dbReference type="InterPro" id="IPR036259">
    <property type="entry name" value="MFS_trans_sf"/>
</dbReference>
<evidence type="ECO:0000256" key="7">
    <source>
        <dbReference type="SAM" id="Phobius"/>
    </source>
</evidence>
<feature type="transmembrane region" description="Helical" evidence="7">
    <location>
        <begin position="292"/>
        <end position="309"/>
    </location>
</feature>
<feature type="transmembrane region" description="Helical" evidence="7">
    <location>
        <begin position="21"/>
        <end position="43"/>
    </location>
</feature>
<dbReference type="Gene3D" id="1.20.1250.20">
    <property type="entry name" value="MFS general substrate transporter like domains"/>
    <property type="match status" value="1"/>
</dbReference>
<keyword evidence="3 7" id="KW-0812">Transmembrane</keyword>
<feature type="transmembrane region" description="Helical" evidence="7">
    <location>
        <begin position="315"/>
        <end position="334"/>
    </location>
</feature>
<feature type="transmembrane region" description="Helical" evidence="7">
    <location>
        <begin position="262"/>
        <end position="280"/>
    </location>
</feature>
<dbReference type="RefSeq" id="WP_089221730.1">
    <property type="nucleotide sequence ID" value="NZ_FZOF01000001.1"/>
</dbReference>
<feature type="region of interest" description="Disordered" evidence="6">
    <location>
        <begin position="411"/>
        <end position="430"/>
    </location>
</feature>
<sequence length="430" mass="44348">MTSSDDQSDDVRRDFGRLWGAYTVSAAGSAIGAGALPLVAVLALEVTTFQVSLLAALSALAAAAITLPLGGRVEHRRKRPVMIAADLLRCLALLSVPVAAALGVLTFAQLCLVGIVQAAAAMMFGAASTAHLKGLVPPGDRLRAASRFETTNWLSLSAGPPLGGLLVTAFGATVTLAVDAFSFLLSALGVRLIRRPEPEPPARAGSPGRGRDLLAGWAYVLGHRGLRPLFWNAMLFGGAIMMGSPLLTVLMLRELHFTPWQYGLALGLPCLGGALGARLTAPLTRRLGPHRVLLLFGVLRTPWLLLLAWAPAGALGPVVMITADTFLLLAAGVFNPSFTTYRMAATDDGVMTRVVTAWSVGSKTAQPLSMLVGGAVAAVGGVRVAILVAGVLCVASALLLPWRALPSAAGGAGRAGAREENEPTGKPASA</sequence>
<dbReference type="OrthoDB" id="3811961at2"/>
<name>A0A238ZIH4_9ACTN</name>
<proteinExistence type="predicted"/>
<dbReference type="PANTHER" id="PTHR23513">
    <property type="entry name" value="INTEGRAL MEMBRANE EFFLUX PROTEIN-RELATED"/>
    <property type="match status" value="1"/>
</dbReference>
<evidence type="ECO:0000256" key="3">
    <source>
        <dbReference type="ARBA" id="ARBA00022692"/>
    </source>
</evidence>
<dbReference type="Proteomes" id="UP000198280">
    <property type="component" value="Unassembled WGS sequence"/>
</dbReference>
<keyword evidence="4 7" id="KW-1133">Transmembrane helix</keyword>
<keyword evidence="9" id="KW-1185">Reference proteome</keyword>
<feature type="transmembrane region" description="Helical" evidence="7">
    <location>
        <begin position="371"/>
        <end position="400"/>
    </location>
</feature>
<keyword evidence="5 7" id="KW-0472">Membrane</keyword>
<dbReference type="EMBL" id="FZOF01000001">
    <property type="protein sequence ID" value="SNR82851.1"/>
    <property type="molecule type" value="Genomic_DNA"/>
</dbReference>
<dbReference type="Pfam" id="PF07690">
    <property type="entry name" value="MFS_1"/>
    <property type="match status" value="1"/>
</dbReference>
<evidence type="ECO:0000256" key="5">
    <source>
        <dbReference type="ARBA" id="ARBA00023136"/>
    </source>
</evidence>
<dbReference type="PANTHER" id="PTHR23513:SF6">
    <property type="entry name" value="MAJOR FACILITATOR SUPERFAMILY ASSOCIATED DOMAIN-CONTAINING PROTEIN"/>
    <property type="match status" value="1"/>
</dbReference>
<dbReference type="SUPFAM" id="SSF103473">
    <property type="entry name" value="MFS general substrate transporter"/>
    <property type="match status" value="1"/>
</dbReference>
<dbReference type="InterPro" id="IPR011701">
    <property type="entry name" value="MFS"/>
</dbReference>
<feature type="transmembrane region" description="Helical" evidence="7">
    <location>
        <begin position="91"/>
        <end position="124"/>
    </location>
</feature>
<organism evidence="8 9">
    <name type="scientific">Actinacidiphila glaucinigra</name>
    <dbReference type="NCBI Taxonomy" id="235986"/>
    <lineage>
        <taxon>Bacteria</taxon>
        <taxon>Bacillati</taxon>
        <taxon>Actinomycetota</taxon>
        <taxon>Actinomycetes</taxon>
        <taxon>Kitasatosporales</taxon>
        <taxon>Streptomycetaceae</taxon>
        <taxon>Actinacidiphila</taxon>
    </lineage>
</organism>
<evidence type="ECO:0000256" key="6">
    <source>
        <dbReference type="SAM" id="MobiDB-lite"/>
    </source>
</evidence>